<dbReference type="AlphaFoldDB" id="A0A5E4WGM4"/>
<keyword evidence="1" id="KW-0472">Membrane</keyword>
<feature type="transmembrane region" description="Helical" evidence="1">
    <location>
        <begin position="48"/>
        <end position="67"/>
    </location>
</feature>
<proteinExistence type="predicted"/>
<dbReference type="EMBL" id="CABPSI010000003">
    <property type="protein sequence ID" value="VVE22630.1"/>
    <property type="molecule type" value="Genomic_DNA"/>
</dbReference>
<feature type="transmembrane region" description="Helical" evidence="1">
    <location>
        <begin position="371"/>
        <end position="390"/>
    </location>
</feature>
<dbReference type="InterPro" id="IPR021450">
    <property type="entry name" value="DUF3100"/>
</dbReference>
<evidence type="ECO:0000256" key="1">
    <source>
        <dbReference type="SAM" id="Phobius"/>
    </source>
</evidence>
<feature type="transmembrane region" description="Helical" evidence="1">
    <location>
        <begin position="87"/>
        <end position="110"/>
    </location>
</feature>
<feature type="transmembrane region" description="Helical" evidence="1">
    <location>
        <begin position="248"/>
        <end position="270"/>
    </location>
</feature>
<protein>
    <recommendedName>
        <fullName evidence="4">Branched-chain amino acid ABC transporter permease</fullName>
    </recommendedName>
</protein>
<dbReference type="Proteomes" id="UP000333828">
    <property type="component" value="Unassembled WGS sequence"/>
</dbReference>
<feature type="transmembrane region" description="Helical" evidence="1">
    <location>
        <begin position="396"/>
        <end position="415"/>
    </location>
</feature>
<feature type="transmembrane region" description="Helical" evidence="1">
    <location>
        <begin position="22"/>
        <end position="41"/>
    </location>
</feature>
<feature type="transmembrane region" description="Helical" evidence="1">
    <location>
        <begin position="427"/>
        <end position="453"/>
    </location>
</feature>
<accession>A0A5E4WGM4</accession>
<dbReference type="Pfam" id="PF11299">
    <property type="entry name" value="DUF3100"/>
    <property type="match status" value="1"/>
</dbReference>
<feature type="transmembrane region" description="Helical" evidence="1">
    <location>
        <begin position="344"/>
        <end position="364"/>
    </location>
</feature>
<feature type="transmembrane region" description="Helical" evidence="1">
    <location>
        <begin position="207"/>
        <end position="228"/>
    </location>
</feature>
<name>A0A5E4WGM4_9BURK</name>
<feature type="transmembrane region" description="Helical" evidence="1">
    <location>
        <begin position="179"/>
        <end position="200"/>
    </location>
</feature>
<feature type="transmembrane region" description="Helical" evidence="1">
    <location>
        <begin position="315"/>
        <end position="332"/>
    </location>
</feature>
<gene>
    <name evidence="2" type="ORF">PIN31115_03221</name>
</gene>
<keyword evidence="3" id="KW-1185">Reference proteome</keyword>
<keyword evidence="1" id="KW-1133">Transmembrane helix</keyword>
<evidence type="ECO:0000313" key="3">
    <source>
        <dbReference type="Proteomes" id="UP000333828"/>
    </source>
</evidence>
<keyword evidence="1" id="KW-0812">Transmembrane</keyword>
<dbReference type="RefSeq" id="WP_150684867.1">
    <property type="nucleotide sequence ID" value="NZ_CABPSF010000007.1"/>
</dbReference>
<organism evidence="2 3">
    <name type="scientific">Pandoraea iniqua</name>
    <dbReference type="NCBI Taxonomy" id="2508288"/>
    <lineage>
        <taxon>Bacteria</taxon>
        <taxon>Pseudomonadati</taxon>
        <taxon>Pseudomonadota</taxon>
        <taxon>Betaproteobacteria</taxon>
        <taxon>Burkholderiales</taxon>
        <taxon>Burkholderiaceae</taxon>
        <taxon>Pandoraea</taxon>
    </lineage>
</organism>
<evidence type="ECO:0008006" key="4">
    <source>
        <dbReference type="Google" id="ProtNLM"/>
    </source>
</evidence>
<reference evidence="2 3" key="1">
    <citation type="submission" date="2019-08" db="EMBL/GenBank/DDBJ databases">
        <authorList>
            <person name="Peeters C."/>
        </authorList>
    </citation>
    <scope>NUCLEOTIDE SEQUENCE [LARGE SCALE GENOMIC DNA]</scope>
    <source>
        <strain evidence="2 3">LMG 31115</strain>
    </source>
</reference>
<sequence>MAVMEQNAAKPQGGAFSDGVRLYVWAIVILVIAELIGAISIKAGHGKIVLLPMVWALLLGAALGLSSARLPRFAQIDLPMQHKAAAILQPALLLFVAKLGLLVGGSLPKLVAAGWALVFQEFGHFVGTIILGLPVALMLGIKREAIGATFSVGREPSLAIIGEKYGFDSPEGRGVLAEYLTGTIFGAVFISLFAGFIASLNIFNPHALAMGAGVGSGSMMAAAAGAIAAQQTPEVAKEVATFAAASNLITTTIGTYFTLFISLPLAVWGYRVMEPVLGRMTKRGRANAEAAAVADAEAAQELKQASKAHTVDMNFGARLFAWVFSGALALLGNSMAFKTSFIDGVPGMLVIIGAVLVGEALYYITRRKVPAVCWVSLVAMFLTSPAFPYAPIVEQFTGKINFLSLVTPMLTFAGLSVAKDVPAFRKLGWRIVVVSFLANAGTFMGAAVIAQFFTHP</sequence>
<feature type="transmembrane region" description="Helical" evidence="1">
    <location>
        <begin position="122"/>
        <end position="141"/>
    </location>
</feature>
<evidence type="ECO:0000313" key="2">
    <source>
        <dbReference type="EMBL" id="VVE22630.1"/>
    </source>
</evidence>